<evidence type="ECO:0000313" key="2">
    <source>
        <dbReference type="EMBL" id="SDM81977.1"/>
    </source>
</evidence>
<dbReference type="AlphaFoldDB" id="A0A1G9WCE4"/>
<dbReference type="Proteomes" id="UP000199440">
    <property type="component" value="Unassembled WGS sequence"/>
</dbReference>
<reference evidence="2 3" key="1">
    <citation type="submission" date="2016-10" db="EMBL/GenBank/DDBJ databases">
        <authorList>
            <person name="de Groot N.N."/>
        </authorList>
    </citation>
    <scope>NUCLEOTIDE SEQUENCE [LARGE SCALE GENOMIC DNA]</scope>
    <source>
        <strain evidence="2 3">DSM 19886</strain>
    </source>
</reference>
<evidence type="ECO:0000313" key="3">
    <source>
        <dbReference type="Proteomes" id="UP000199440"/>
    </source>
</evidence>
<dbReference type="RefSeq" id="WP_089894410.1">
    <property type="nucleotide sequence ID" value="NZ_FNGV01000015.1"/>
</dbReference>
<dbReference type="EMBL" id="FNGV01000015">
    <property type="protein sequence ID" value="SDM81977.1"/>
    <property type="molecule type" value="Genomic_DNA"/>
</dbReference>
<keyword evidence="1" id="KW-1133">Transmembrane helix</keyword>
<sequence length="262" mass="30748">MKKTLKLLNDLLQKEDMGENPEVILAKLQAANLENSNNLEKPSLEKLSKENSSKNVYKKLEKKRRSAWVLHGTKDKKIYAWYLEYCDKNEKWLKIKDYREGNNYRTTPLSTALEENNERLEILYKEVCNTWRQLVGVRFKLLGFLPTVSIAVIINTITSDMHLYGKLMVCFLGLIFTYGIRIYDKRNTELHDQLISRGRKIEEEWGIDNGVFIGRRTPNNYYPPKLKLIKIQHDTGLTIIYGACYFAWLIIIVYLVLRSTVF</sequence>
<feature type="transmembrane region" description="Helical" evidence="1">
    <location>
        <begin position="235"/>
        <end position="257"/>
    </location>
</feature>
<organism evidence="2 3">
    <name type="scientific">Kriegella aquimaris</name>
    <dbReference type="NCBI Taxonomy" id="192904"/>
    <lineage>
        <taxon>Bacteria</taxon>
        <taxon>Pseudomonadati</taxon>
        <taxon>Bacteroidota</taxon>
        <taxon>Flavobacteriia</taxon>
        <taxon>Flavobacteriales</taxon>
        <taxon>Flavobacteriaceae</taxon>
        <taxon>Kriegella</taxon>
    </lineage>
</organism>
<name>A0A1G9WCE4_9FLAO</name>
<dbReference type="STRING" id="192904.SAMN04488514_11544"/>
<dbReference type="OrthoDB" id="9429459at2"/>
<evidence type="ECO:0000256" key="1">
    <source>
        <dbReference type="SAM" id="Phobius"/>
    </source>
</evidence>
<keyword evidence="3" id="KW-1185">Reference proteome</keyword>
<feature type="transmembrane region" description="Helical" evidence="1">
    <location>
        <begin position="163"/>
        <end position="183"/>
    </location>
</feature>
<gene>
    <name evidence="2" type="ORF">SAMN04488514_11544</name>
</gene>
<keyword evidence="1" id="KW-0812">Transmembrane</keyword>
<protein>
    <submittedName>
        <fullName evidence="2">Uncharacterized protein</fullName>
    </submittedName>
</protein>
<proteinExistence type="predicted"/>
<keyword evidence="1" id="KW-0472">Membrane</keyword>
<feature type="transmembrane region" description="Helical" evidence="1">
    <location>
        <begin position="139"/>
        <end position="157"/>
    </location>
</feature>
<accession>A0A1G9WCE4</accession>